<evidence type="ECO:0000313" key="2">
    <source>
        <dbReference type="Proteomes" id="UP001152798"/>
    </source>
</evidence>
<dbReference type="Proteomes" id="UP001152798">
    <property type="component" value="Chromosome 6"/>
</dbReference>
<dbReference type="AlphaFoldDB" id="A0A9P0HNI0"/>
<evidence type="ECO:0000313" key="1">
    <source>
        <dbReference type="EMBL" id="CAH1406003.1"/>
    </source>
</evidence>
<sequence>MLTLTSPFSFPRTMLMLPRRSRRQFLGGRTAEEGPGALGSPAAQLGLLPQPAAAAVAVQPPCGAASQGAAARASFDAAAAAAPLNPPPAVVRRLFSSNLTSVVFVDTSESEDLAAQRKNAVWKPFTLFRYHFVVHDETQQ</sequence>
<dbReference type="EMBL" id="OV725082">
    <property type="protein sequence ID" value="CAH1406003.1"/>
    <property type="molecule type" value="Genomic_DNA"/>
</dbReference>
<organism evidence="1 2">
    <name type="scientific">Nezara viridula</name>
    <name type="common">Southern green stink bug</name>
    <name type="synonym">Cimex viridulus</name>
    <dbReference type="NCBI Taxonomy" id="85310"/>
    <lineage>
        <taxon>Eukaryota</taxon>
        <taxon>Metazoa</taxon>
        <taxon>Ecdysozoa</taxon>
        <taxon>Arthropoda</taxon>
        <taxon>Hexapoda</taxon>
        <taxon>Insecta</taxon>
        <taxon>Pterygota</taxon>
        <taxon>Neoptera</taxon>
        <taxon>Paraneoptera</taxon>
        <taxon>Hemiptera</taxon>
        <taxon>Heteroptera</taxon>
        <taxon>Panheteroptera</taxon>
        <taxon>Pentatomomorpha</taxon>
        <taxon>Pentatomoidea</taxon>
        <taxon>Pentatomidae</taxon>
        <taxon>Pentatominae</taxon>
        <taxon>Nezara</taxon>
    </lineage>
</organism>
<accession>A0A9P0HNI0</accession>
<protein>
    <submittedName>
        <fullName evidence="1">Uncharacterized protein</fullName>
    </submittedName>
</protein>
<gene>
    <name evidence="1" type="ORF">NEZAVI_LOCUS14047</name>
</gene>
<name>A0A9P0HNI0_NEZVI</name>
<keyword evidence="2" id="KW-1185">Reference proteome</keyword>
<reference evidence="1" key="1">
    <citation type="submission" date="2022-01" db="EMBL/GenBank/DDBJ databases">
        <authorList>
            <person name="King R."/>
        </authorList>
    </citation>
    <scope>NUCLEOTIDE SEQUENCE</scope>
</reference>
<proteinExistence type="predicted"/>